<evidence type="ECO:0000313" key="1">
    <source>
        <dbReference type="EMBL" id="MBX45177.1"/>
    </source>
</evidence>
<sequence>MISNRYFLGPTSLSRGSHFLFQYKQQKERREKEDCG</sequence>
<organism evidence="1">
    <name type="scientific">Rhizophora mucronata</name>
    <name type="common">Asiatic mangrove</name>
    <dbReference type="NCBI Taxonomy" id="61149"/>
    <lineage>
        <taxon>Eukaryota</taxon>
        <taxon>Viridiplantae</taxon>
        <taxon>Streptophyta</taxon>
        <taxon>Embryophyta</taxon>
        <taxon>Tracheophyta</taxon>
        <taxon>Spermatophyta</taxon>
        <taxon>Magnoliopsida</taxon>
        <taxon>eudicotyledons</taxon>
        <taxon>Gunneridae</taxon>
        <taxon>Pentapetalae</taxon>
        <taxon>rosids</taxon>
        <taxon>fabids</taxon>
        <taxon>Malpighiales</taxon>
        <taxon>Rhizophoraceae</taxon>
        <taxon>Rhizophora</taxon>
    </lineage>
</organism>
<dbReference type="EMBL" id="GGEC01064693">
    <property type="protein sequence ID" value="MBX45177.1"/>
    <property type="molecule type" value="Transcribed_RNA"/>
</dbReference>
<dbReference type="AlphaFoldDB" id="A0A2P2NRN6"/>
<accession>A0A2P2NRN6</accession>
<proteinExistence type="predicted"/>
<protein>
    <submittedName>
        <fullName evidence="1">Uncharacterized protein</fullName>
    </submittedName>
</protein>
<reference evidence="1" key="1">
    <citation type="submission" date="2018-02" db="EMBL/GenBank/DDBJ databases">
        <title>Rhizophora mucronata_Transcriptome.</title>
        <authorList>
            <person name="Meera S.P."/>
            <person name="Sreeshan A."/>
            <person name="Augustine A."/>
        </authorList>
    </citation>
    <scope>NUCLEOTIDE SEQUENCE</scope>
    <source>
        <tissue evidence="1">Leaf</tissue>
    </source>
</reference>
<name>A0A2P2NRN6_RHIMU</name>